<dbReference type="AlphaFoldDB" id="A0A382VIK0"/>
<gene>
    <name evidence="2" type="ORF">METZ01_LOCUS399193</name>
</gene>
<feature type="domain" description="Competence protein CoiA nuclease-like" evidence="1">
    <location>
        <begin position="85"/>
        <end position="156"/>
    </location>
</feature>
<accession>A0A382VIK0</accession>
<name>A0A382VIK0_9ZZZZ</name>
<dbReference type="InterPro" id="IPR010330">
    <property type="entry name" value="CoiA_nuc"/>
</dbReference>
<organism evidence="2">
    <name type="scientific">marine metagenome</name>
    <dbReference type="NCBI Taxonomy" id="408172"/>
    <lineage>
        <taxon>unclassified sequences</taxon>
        <taxon>metagenomes</taxon>
        <taxon>ecological metagenomes</taxon>
    </lineage>
</organism>
<feature type="non-terminal residue" evidence="2">
    <location>
        <position position="253"/>
    </location>
</feature>
<evidence type="ECO:0000313" key="2">
    <source>
        <dbReference type="EMBL" id="SVD46339.1"/>
    </source>
</evidence>
<reference evidence="2" key="1">
    <citation type="submission" date="2018-05" db="EMBL/GenBank/DDBJ databases">
        <authorList>
            <person name="Lanie J.A."/>
            <person name="Ng W.-L."/>
            <person name="Kazmierczak K.M."/>
            <person name="Andrzejewski T.M."/>
            <person name="Davidsen T.M."/>
            <person name="Wayne K.J."/>
            <person name="Tettelin H."/>
            <person name="Glass J.I."/>
            <person name="Rusch D."/>
            <person name="Podicherti R."/>
            <person name="Tsui H.-C.T."/>
            <person name="Winkler M.E."/>
        </authorList>
    </citation>
    <scope>NUCLEOTIDE SEQUENCE</scope>
</reference>
<dbReference type="EMBL" id="UINC01152250">
    <property type="protein sequence ID" value="SVD46339.1"/>
    <property type="molecule type" value="Genomic_DNA"/>
</dbReference>
<evidence type="ECO:0000259" key="1">
    <source>
        <dbReference type="Pfam" id="PF06054"/>
    </source>
</evidence>
<proteinExistence type="predicted"/>
<dbReference type="Pfam" id="PF06054">
    <property type="entry name" value="CoiA_nuc"/>
    <property type="match status" value="1"/>
</dbReference>
<feature type="non-terminal residue" evidence="2">
    <location>
        <position position="1"/>
    </location>
</feature>
<protein>
    <recommendedName>
        <fullName evidence="1">Competence protein CoiA nuclease-like domain-containing protein</fullName>
    </recommendedName>
</protein>
<sequence length="253" mass="30435">MAAVIYLDNQPHRPWKRFQEVEDDWGTTWKAKMGTQIAHHWARLRGEFLLETKEPMSQWHLDWQNKLEKDCGMRLEICKRDAHRLRRADALCEDKKIVVEVQYSYISSADLLSRSIFWSDLGFQVVWVFAYPKIDQHHQHSKTNKISAQPFLEYWEKEWEEHKRLRQLLKWEIDDENEHRAEHQQYHSSLSWECNGGFDYSRQPSYLEAARAGAKIFLEGPEGILYKVTRYTPYGRSIHKWMREAPFKHGVRF</sequence>